<organism evidence="2 3">
    <name type="scientific">Bradyrhizobium zhengyangense</name>
    <dbReference type="NCBI Taxonomy" id="2911009"/>
    <lineage>
        <taxon>Bacteria</taxon>
        <taxon>Pseudomonadati</taxon>
        <taxon>Pseudomonadota</taxon>
        <taxon>Alphaproteobacteria</taxon>
        <taxon>Hyphomicrobiales</taxon>
        <taxon>Nitrobacteraceae</taxon>
        <taxon>Bradyrhizobium</taxon>
    </lineage>
</organism>
<dbReference type="RefSeq" id="WP_237870379.1">
    <property type="nucleotide sequence ID" value="NZ_JAKLUA010000002.1"/>
</dbReference>
<keyword evidence="1" id="KW-0472">Membrane</keyword>
<dbReference type="Proteomes" id="UP001139012">
    <property type="component" value="Unassembled WGS sequence"/>
</dbReference>
<keyword evidence="1" id="KW-1133">Transmembrane helix</keyword>
<accession>A0ABS9LKF9</accession>
<comment type="caution">
    <text evidence="2">The sequence shown here is derived from an EMBL/GenBank/DDBJ whole genome shotgun (WGS) entry which is preliminary data.</text>
</comment>
<feature type="transmembrane region" description="Helical" evidence="1">
    <location>
        <begin position="7"/>
        <end position="25"/>
    </location>
</feature>
<sequence length="70" mass="8049">MSGWLEHVLFAFFSGTAPLWIGLALQWKGTIILLFILGIAATLWFIGRMLRYVLRSISDLFYEDVLSKLK</sequence>
<reference evidence="2" key="1">
    <citation type="submission" date="2022-01" db="EMBL/GenBank/DDBJ databases">
        <title>Genome sequnece data of strain Bradyrhizobium sp. nov.</title>
        <authorList>
            <person name="Zhang J."/>
        </authorList>
    </citation>
    <scope>NUCLEOTIDE SEQUENCE</scope>
    <source>
        <strain evidence="2">WYCCWR 12774</strain>
    </source>
</reference>
<evidence type="ECO:0000313" key="2">
    <source>
        <dbReference type="EMBL" id="MCG2667294.1"/>
    </source>
</evidence>
<name>A0ABS9LKF9_9BRAD</name>
<gene>
    <name evidence="2" type="ORF">L6637_10050</name>
</gene>
<feature type="transmembrane region" description="Helical" evidence="1">
    <location>
        <begin position="31"/>
        <end position="50"/>
    </location>
</feature>
<evidence type="ECO:0000313" key="3">
    <source>
        <dbReference type="Proteomes" id="UP001139012"/>
    </source>
</evidence>
<protein>
    <submittedName>
        <fullName evidence="2">Uncharacterized protein</fullName>
    </submittedName>
</protein>
<proteinExistence type="predicted"/>
<keyword evidence="1" id="KW-0812">Transmembrane</keyword>
<evidence type="ECO:0000256" key="1">
    <source>
        <dbReference type="SAM" id="Phobius"/>
    </source>
</evidence>
<dbReference type="EMBL" id="JAKLUA010000002">
    <property type="protein sequence ID" value="MCG2667294.1"/>
    <property type="molecule type" value="Genomic_DNA"/>
</dbReference>
<keyword evidence="3" id="KW-1185">Reference proteome</keyword>